<dbReference type="AlphaFoldDB" id="A0A842HJB7"/>
<dbReference type="InterPro" id="IPR011514">
    <property type="entry name" value="Secretin_N_2"/>
</dbReference>
<dbReference type="Pfam" id="PF07655">
    <property type="entry name" value="Secretin_N_2"/>
    <property type="match status" value="1"/>
</dbReference>
<dbReference type="PANTHER" id="PTHR30332">
    <property type="entry name" value="PROBABLE GENERAL SECRETION PATHWAY PROTEIN D"/>
    <property type="match status" value="1"/>
</dbReference>
<gene>
    <name evidence="8" type="ORF">GTU67_02385</name>
</gene>
<feature type="compositionally biased region" description="Low complexity" evidence="4">
    <location>
        <begin position="249"/>
        <end position="260"/>
    </location>
</feature>
<feature type="chain" id="PRO_5032678418" evidence="5">
    <location>
        <begin position="27"/>
        <end position="572"/>
    </location>
</feature>
<organism evidence="8 9">
    <name type="scientific">Pusillimonas minor</name>
    <dbReference type="NCBI Taxonomy" id="2697024"/>
    <lineage>
        <taxon>Bacteria</taxon>
        <taxon>Pseudomonadati</taxon>
        <taxon>Pseudomonadota</taxon>
        <taxon>Betaproteobacteria</taxon>
        <taxon>Burkholderiales</taxon>
        <taxon>Alcaligenaceae</taxon>
        <taxon>Pusillimonas</taxon>
    </lineage>
</organism>
<dbReference type="Pfam" id="PF00263">
    <property type="entry name" value="Secretin"/>
    <property type="match status" value="1"/>
</dbReference>
<evidence type="ECO:0000256" key="5">
    <source>
        <dbReference type="SAM" id="SignalP"/>
    </source>
</evidence>
<evidence type="ECO:0000256" key="4">
    <source>
        <dbReference type="SAM" id="MobiDB-lite"/>
    </source>
</evidence>
<dbReference type="PANTHER" id="PTHR30332:SF24">
    <property type="entry name" value="SECRETIN GSPD-RELATED"/>
    <property type="match status" value="1"/>
</dbReference>
<evidence type="ECO:0000256" key="3">
    <source>
        <dbReference type="ARBA" id="ARBA00023136"/>
    </source>
</evidence>
<dbReference type="InterPro" id="IPR004846">
    <property type="entry name" value="T2SS/T3SS_dom"/>
</dbReference>
<keyword evidence="2 5" id="KW-0732">Signal</keyword>
<evidence type="ECO:0000256" key="2">
    <source>
        <dbReference type="ARBA" id="ARBA00022729"/>
    </source>
</evidence>
<keyword evidence="9" id="KW-1185">Reference proteome</keyword>
<protein>
    <submittedName>
        <fullName evidence="8">PilN family type IVB pilus formation outer membrane protein</fullName>
    </submittedName>
</protein>
<dbReference type="GO" id="GO:0009306">
    <property type="term" value="P:protein secretion"/>
    <property type="evidence" value="ECO:0007669"/>
    <property type="project" value="InterPro"/>
</dbReference>
<evidence type="ECO:0000259" key="6">
    <source>
        <dbReference type="Pfam" id="PF00263"/>
    </source>
</evidence>
<dbReference type="GO" id="GO:0019867">
    <property type="term" value="C:outer membrane"/>
    <property type="evidence" value="ECO:0007669"/>
    <property type="project" value="InterPro"/>
</dbReference>
<dbReference type="NCBIfam" id="TIGR02520">
    <property type="entry name" value="pilus_B_mal_scr"/>
    <property type="match status" value="1"/>
</dbReference>
<feature type="region of interest" description="Disordered" evidence="4">
    <location>
        <begin position="236"/>
        <end position="261"/>
    </location>
</feature>
<dbReference type="PROSITE" id="PS51257">
    <property type="entry name" value="PROKAR_LIPOPROTEIN"/>
    <property type="match status" value="1"/>
</dbReference>
<dbReference type="RefSeq" id="WP_185778569.1">
    <property type="nucleotide sequence ID" value="NZ_JACJUU010000001.1"/>
</dbReference>
<name>A0A842HJB7_9BURK</name>
<dbReference type="EMBL" id="JACJUU010000001">
    <property type="protein sequence ID" value="MBC2768759.1"/>
    <property type="molecule type" value="Genomic_DNA"/>
</dbReference>
<feature type="domain" description="Secretin N-terminal" evidence="7">
    <location>
        <begin position="216"/>
        <end position="294"/>
    </location>
</feature>
<comment type="caution">
    <text evidence="8">The sequence shown here is derived from an EMBL/GenBank/DDBJ whole genome shotgun (WGS) entry which is preliminary data.</text>
</comment>
<dbReference type="Proteomes" id="UP000545386">
    <property type="component" value="Unassembled WGS sequence"/>
</dbReference>
<feature type="domain" description="Type II/III secretion system secretin-like" evidence="6">
    <location>
        <begin position="399"/>
        <end position="566"/>
    </location>
</feature>
<keyword evidence="3" id="KW-0472">Membrane</keyword>
<evidence type="ECO:0000259" key="7">
    <source>
        <dbReference type="Pfam" id="PF07655"/>
    </source>
</evidence>
<dbReference type="InterPro" id="IPR050810">
    <property type="entry name" value="Bact_Secretion_Sys_Channel"/>
</dbReference>
<proteinExistence type="predicted"/>
<dbReference type="InterPro" id="IPR013359">
    <property type="entry name" value="Pilus_4B_PilN"/>
</dbReference>
<evidence type="ECO:0000256" key="1">
    <source>
        <dbReference type="ARBA" id="ARBA00004370"/>
    </source>
</evidence>
<feature type="signal peptide" evidence="5">
    <location>
        <begin position="1"/>
        <end position="26"/>
    </location>
</feature>
<dbReference type="GO" id="GO:0009297">
    <property type="term" value="P:pilus assembly"/>
    <property type="evidence" value="ECO:0007669"/>
    <property type="project" value="InterPro"/>
</dbReference>
<evidence type="ECO:0000313" key="8">
    <source>
        <dbReference type="EMBL" id="MBC2768759.1"/>
    </source>
</evidence>
<sequence length="572" mass="61044">MPTFNYRPAIRLVASTLCLAIISGCAAYKRIDDAPEVAQEAFNIALEQIDAHREGREIITKVDEPWISTQQIKPSTERTQKIPTAQDCRVRLIADAPLSLVDFTQIVAADCQLPIRISQDAWAALAGGSIQTSATPAMGGTVPMVPSLGPAAAAMAPAANAPTGRNFAYSTSGERQIQPLRWLGKPLSGLLDVVTSQLGLSWSYRNNAVVIHYLDTRTFRVALSSELDVEANVTSGASLTSGTGGSGNGTSASETTSETSQRTLMSIKSRFGADVQRAVQAMLTPGVGQHAFSPSIGTITVTDTPDVLDRIGQYIENTNARMSRQAMLYVTVASVELTDSDSLGINWNMVWRSLNGSFGAGFTNGFSPLESSASVGFGILDTASGRAGQFGGTQAILSALSKQGAVSIMRQRGVTTQHLQPTPIHLTNERQYVCGRSQTNTAQVGSTESTTLCSVVTGFAMDILPDIHDEHLTLQFSLNMSPPARIEMVPGNPERPEYTASVDRQTFLQRVGMRSGQTLVISDFQEASESSNKQGIGGTSAWAVTGGGAREKTRRVLVIIISPRIMPTQQDS</sequence>
<accession>A0A842HJB7</accession>
<evidence type="ECO:0000313" key="9">
    <source>
        <dbReference type="Proteomes" id="UP000545386"/>
    </source>
</evidence>
<reference evidence="8 9" key="1">
    <citation type="submission" date="2020-08" db="EMBL/GenBank/DDBJ databases">
        <title>Paraeoetvoesia sp. YC-7-48 draft genome sequence.</title>
        <authorList>
            <person name="Yao L."/>
        </authorList>
    </citation>
    <scope>NUCLEOTIDE SEQUENCE [LARGE SCALE GENOMIC DNA]</scope>
    <source>
        <strain evidence="9">YC-7-48</strain>
    </source>
</reference>
<comment type="subcellular location">
    <subcellularLocation>
        <location evidence="1">Membrane</location>
    </subcellularLocation>
</comment>